<keyword evidence="1" id="KW-0812">Transmembrane</keyword>
<reference evidence="2" key="1">
    <citation type="journal article" date="2014" name="Front. Microbiol.">
        <title>High frequency of phylogenetically diverse reductive dehalogenase-homologous genes in deep subseafloor sedimentary metagenomes.</title>
        <authorList>
            <person name="Kawai M."/>
            <person name="Futagami T."/>
            <person name="Toyoda A."/>
            <person name="Takaki Y."/>
            <person name="Nishi S."/>
            <person name="Hori S."/>
            <person name="Arai W."/>
            <person name="Tsubouchi T."/>
            <person name="Morono Y."/>
            <person name="Uchiyama I."/>
            <person name="Ito T."/>
            <person name="Fujiyama A."/>
            <person name="Inagaki F."/>
            <person name="Takami H."/>
        </authorList>
    </citation>
    <scope>NUCLEOTIDE SEQUENCE</scope>
    <source>
        <strain evidence="2">Expedition CK06-06</strain>
    </source>
</reference>
<keyword evidence="1" id="KW-1133">Transmembrane helix</keyword>
<keyword evidence="1" id="KW-0472">Membrane</keyword>
<accession>X1IWB7</accession>
<evidence type="ECO:0000256" key="1">
    <source>
        <dbReference type="SAM" id="Phobius"/>
    </source>
</evidence>
<feature type="transmembrane region" description="Helical" evidence="1">
    <location>
        <begin position="35"/>
        <end position="56"/>
    </location>
</feature>
<dbReference type="AlphaFoldDB" id="X1IWB7"/>
<evidence type="ECO:0000313" key="2">
    <source>
        <dbReference type="EMBL" id="GAH85992.1"/>
    </source>
</evidence>
<comment type="caution">
    <text evidence="2">The sequence shown here is derived from an EMBL/GenBank/DDBJ whole genome shotgun (WGS) entry which is preliminary data.</text>
</comment>
<proteinExistence type="predicted"/>
<protein>
    <submittedName>
        <fullName evidence="2">Uncharacterized protein</fullName>
    </submittedName>
</protein>
<gene>
    <name evidence="2" type="ORF">S03H2_56171</name>
</gene>
<dbReference type="EMBL" id="BARU01035927">
    <property type="protein sequence ID" value="GAH85992.1"/>
    <property type="molecule type" value="Genomic_DNA"/>
</dbReference>
<organism evidence="2">
    <name type="scientific">marine sediment metagenome</name>
    <dbReference type="NCBI Taxonomy" id="412755"/>
    <lineage>
        <taxon>unclassified sequences</taxon>
        <taxon>metagenomes</taxon>
        <taxon>ecological metagenomes</taxon>
    </lineage>
</organism>
<name>X1IWB7_9ZZZZ</name>
<sequence length="62" mass="6562">MKVSDKKKDNPGSTIPGRVVDLEVAMSAVKTDLTWIKVFVAPTFLVTFVSLLILAASQLGGG</sequence>